<reference evidence="2" key="1">
    <citation type="submission" date="2023-07" db="EMBL/GenBank/DDBJ databases">
        <title>draft genome sequence of fig (Ficus carica).</title>
        <authorList>
            <person name="Takahashi T."/>
            <person name="Nishimura K."/>
        </authorList>
    </citation>
    <scope>NUCLEOTIDE SEQUENCE</scope>
</reference>
<dbReference type="InterPro" id="IPR018170">
    <property type="entry name" value="Aldo/ket_reductase_CS"/>
</dbReference>
<dbReference type="Proteomes" id="UP001187192">
    <property type="component" value="Unassembled WGS sequence"/>
</dbReference>
<evidence type="ECO:0000313" key="2">
    <source>
        <dbReference type="EMBL" id="GMN38302.1"/>
    </source>
</evidence>
<dbReference type="Gene3D" id="3.20.20.100">
    <property type="entry name" value="NADP-dependent oxidoreductase domain"/>
    <property type="match status" value="1"/>
</dbReference>
<dbReference type="PANTHER" id="PTHR11732">
    <property type="entry name" value="ALDO/KETO REDUCTASE"/>
    <property type="match status" value="1"/>
</dbReference>
<name>A0AA87ZQI7_FICCA</name>
<comment type="caution">
    <text evidence="2">The sequence shown here is derived from an EMBL/GenBank/DDBJ whole genome shotgun (WGS) entry which is preliminary data.</text>
</comment>
<dbReference type="AlphaFoldDB" id="A0AA87ZQI7"/>
<dbReference type="Pfam" id="PF00248">
    <property type="entry name" value="Aldo_ket_red"/>
    <property type="match status" value="1"/>
</dbReference>
<keyword evidence="3" id="KW-1185">Reference proteome</keyword>
<gene>
    <name evidence="2" type="ORF">TIFTF001_007538</name>
</gene>
<protein>
    <recommendedName>
        <fullName evidence="1">NADP-dependent oxidoreductase domain-containing protein</fullName>
    </recommendedName>
</protein>
<dbReference type="InterPro" id="IPR020471">
    <property type="entry name" value="AKR"/>
</dbReference>
<proteinExistence type="predicted"/>
<accession>A0AA87ZQI7</accession>
<organism evidence="2 3">
    <name type="scientific">Ficus carica</name>
    <name type="common">Common fig</name>
    <dbReference type="NCBI Taxonomy" id="3494"/>
    <lineage>
        <taxon>Eukaryota</taxon>
        <taxon>Viridiplantae</taxon>
        <taxon>Streptophyta</taxon>
        <taxon>Embryophyta</taxon>
        <taxon>Tracheophyta</taxon>
        <taxon>Spermatophyta</taxon>
        <taxon>Magnoliopsida</taxon>
        <taxon>eudicotyledons</taxon>
        <taxon>Gunneridae</taxon>
        <taxon>Pentapetalae</taxon>
        <taxon>rosids</taxon>
        <taxon>fabids</taxon>
        <taxon>Rosales</taxon>
        <taxon>Moraceae</taxon>
        <taxon>Ficeae</taxon>
        <taxon>Ficus</taxon>
    </lineage>
</organism>
<dbReference type="GO" id="GO:0016491">
    <property type="term" value="F:oxidoreductase activity"/>
    <property type="evidence" value="ECO:0007669"/>
    <property type="project" value="InterPro"/>
</dbReference>
<feature type="domain" description="NADP-dependent oxidoreductase" evidence="1">
    <location>
        <begin position="24"/>
        <end position="112"/>
    </location>
</feature>
<sequence>MASSSTIPEVPLTFSSKKTIPVVGFGTAEYPFGASARCMKEAILDAIRTGYRHFDTSAVYQSEQYLGQGVKEALSLGLIKSRDVLFITSKLWCSEAHRDCVLPALQKTLKNFYDRASNGQVLVRWLQDVRATLLSTSGVEHHSL</sequence>
<dbReference type="InterPro" id="IPR036812">
    <property type="entry name" value="NAD(P)_OxRdtase_dom_sf"/>
</dbReference>
<dbReference type="SUPFAM" id="SSF51430">
    <property type="entry name" value="NAD(P)-linked oxidoreductase"/>
    <property type="match status" value="1"/>
</dbReference>
<evidence type="ECO:0000313" key="3">
    <source>
        <dbReference type="Proteomes" id="UP001187192"/>
    </source>
</evidence>
<dbReference type="EMBL" id="BTGU01000008">
    <property type="protein sequence ID" value="GMN38302.1"/>
    <property type="molecule type" value="Genomic_DNA"/>
</dbReference>
<dbReference type="InterPro" id="IPR023210">
    <property type="entry name" value="NADP_OxRdtase_dom"/>
</dbReference>
<dbReference type="PROSITE" id="PS00798">
    <property type="entry name" value="ALDOKETO_REDUCTASE_1"/>
    <property type="match status" value="1"/>
</dbReference>
<evidence type="ECO:0000259" key="1">
    <source>
        <dbReference type="Pfam" id="PF00248"/>
    </source>
</evidence>